<gene>
    <name evidence="1" type="ORF">Vadar_019238</name>
</gene>
<comment type="caution">
    <text evidence="1">The sequence shown here is derived from an EMBL/GenBank/DDBJ whole genome shotgun (WGS) entry which is preliminary data.</text>
</comment>
<dbReference type="EMBL" id="CM037156">
    <property type="protein sequence ID" value="KAH7837883.1"/>
    <property type="molecule type" value="Genomic_DNA"/>
</dbReference>
<proteinExistence type="predicted"/>
<sequence length="447" mass="48547">MASSNKHWPSMFKSKPCNTTATTHHHHNQWQHDIINPSSLLSPSGFPNKAPYSSGGSEERTPEPKPRWNPKPEQIRILESIFNSGMVNPPRDEIRKIRAQLQEFGQVGDANVFYWFQNRKSRSKHKQQQRHLQTTTTSSNKPQQQKNSPSTTNSATTTAPSSSSSSSEKSSPTKSVNQNYLQMNTPPPEFLTPEPFCFPATTTGGSVFASHGGGFGFPTEMSSSGAVVNFGLQGGDQTDGNCCGILLSELMMMNHHHHPHGVAQKKVLEEEDDKLMSYNSVAAAAAATTTNPSNPITITTPAEAVFLPSTATSTTAVSVPSIINHILGAGVDDSAAVGPAKSTVFINDVAFEVAVGPLNVREAFGDDAVLIHSSGHPVLTNEWGVTLQSLQHGGFYYLVRTLTPISTSTTTASENITHMVPFTVRLMNVFRSVVFNSYHIWSRFSPV</sequence>
<protein>
    <submittedName>
        <fullName evidence="1">Uncharacterized protein</fullName>
    </submittedName>
</protein>
<dbReference type="Proteomes" id="UP000828048">
    <property type="component" value="Chromosome 6"/>
</dbReference>
<organism evidence="1 2">
    <name type="scientific">Vaccinium darrowii</name>
    <dbReference type="NCBI Taxonomy" id="229202"/>
    <lineage>
        <taxon>Eukaryota</taxon>
        <taxon>Viridiplantae</taxon>
        <taxon>Streptophyta</taxon>
        <taxon>Embryophyta</taxon>
        <taxon>Tracheophyta</taxon>
        <taxon>Spermatophyta</taxon>
        <taxon>Magnoliopsida</taxon>
        <taxon>eudicotyledons</taxon>
        <taxon>Gunneridae</taxon>
        <taxon>Pentapetalae</taxon>
        <taxon>asterids</taxon>
        <taxon>Ericales</taxon>
        <taxon>Ericaceae</taxon>
        <taxon>Vaccinioideae</taxon>
        <taxon>Vaccinieae</taxon>
        <taxon>Vaccinium</taxon>
    </lineage>
</organism>
<keyword evidence="2" id="KW-1185">Reference proteome</keyword>
<evidence type="ECO:0000313" key="2">
    <source>
        <dbReference type="Proteomes" id="UP000828048"/>
    </source>
</evidence>
<reference evidence="1 2" key="1">
    <citation type="journal article" date="2021" name="Hortic Res">
        <title>High-quality reference genome and annotation aids understanding of berry development for evergreen blueberry (Vaccinium darrowii).</title>
        <authorList>
            <person name="Yu J."/>
            <person name="Hulse-Kemp A.M."/>
            <person name="Babiker E."/>
            <person name="Staton M."/>
        </authorList>
    </citation>
    <scope>NUCLEOTIDE SEQUENCE [LARGE SCALE GENOMIC DNA]</scope>
    <source>
        <strain evidence="2">cv. NJ 8807/NJ 8810</strain>
        <tissue evidence="1">Young leaf</tissue>
    </source>
</reference>
<accession>A0ACB7XB23</accession>
<evidence type="ECO:0000313" key="1">
    <source>
        <dbReference type="EMBL" id="KAH7837883.1"/>
    </source>
</evidence>
<name>A0ACB7XB23_9ERIC</name>